<evidence type="ECO:0000313" key="15">
    <source>
        <dbReference type="EMBL" id="MBC3886605.1"/>
    </source>
</evidence>
<reference evidence="15 16" key="1">
    <citation type="submission" date="2020-08" db="EMBL/GenBank/DDBJ databases">
        <title>Novel species isolated from subtropical streams in China.</title>
        <authorList>
            <person name="Lu H."/>
        </authorList>
    </citation>
    <scope>NUCLEOTIDE SEQUENCE [LARGE SCALE GENOMIC DNA]</scope>
    <source>
        <strain evidence="15 16">FT31W</strain>
    </source>
</reference>
<dbReference type="NCBIfam" id="NF008692">
    <property type="entry name" value="PRK11713.1-5"/>
    <property type="match status" value="1"/>
</dbReference>
<keyword evidence="8 12" id="KW-0808">Transferase</keyword>
<dbReference type="PANTHER" id="PTHR30027:SF3">
    <property type="entry name" value="16S RRNA (URACIL(1498)-N(3))-METHYLTRANSFERASE"/>
    <property type="match status" value="1"/>
</dbReference>
<organism evidence="15 16">
    <name type="scientific">Undibacterium griseum</name>
    <dbReference type="NCBI Taxonomy" id="2762295"/>
    <lineage>
        <taxon>Bacteria</taxon>
        <taxon>Pseudomonadati</taxon>
        <taxon>Pseudomonadota</taxon>
        <taxon>Betaproteobacteria</taxon>
        <taxon>Burkholderiales</taxon>
        <taxon>Oxalobacteraceae</taxon>
        <taxon>Undibacterium</taxon>
    </lineage>
</organism>
<name>A0ABR6YRS1_9BURK</name>
<dbReference type="NCBIfam" id="TIGR00046">
    <property type="entry name" value="RsmE family RNA methyltransferase"/>
    <property type="match status" value="1"/>
</dbReference>
<keyword evidence="9 12" id="KW-0949">S-adenosyl-L-methionine</keyword>
<dbReference type="InterPro" id="IPR029028">
    <property type="entry name" value="Alpha/beta_knot_MTases"/>
</dbReference>
<dbReference type="Pfam" id="PF04452">
    <property type="entry name" value="Methyltrans_RNA"/>
    <property type="match status" value="1"/>
</dbReference>
<evidence type="ECO:0000256" key="10">
    <source>
        <dbReference type="ARBA" id="ARBA00025699"/>
    </source>
</evidence>
<dbReference type="InterPro" id="IPR029026">
    <property type="entry name" value="tRNA_m1G_MTases_N"/>
</dbReference>
<dbReference type="Proteomes" id="UP000613113">
    <property type="component" value="Unassembled WGS sequence"/>
</dbReference>
<comment type="function">
    <text evidence="10 12">Specifically methylates the N3 position of the uracil ring of uridine 1498 (m3U1498) in 16S rRNA. Acts on the fully assembled 30S ribosomal subunit.</text>
</comment>
<keyword evidence="5 12" id="KW-0963">Cytoplasm</keyword>
<evidence type="ECO:0000256" key="12">
    <source>
        <dbReference type="PIRNR" id="PIRNR015601"/>
    </source>
</evidence>
<evidence type="ECO:0000256" key="5">
    <source>
        <dbReference type="ARBA" id="ARBA00022490"/>
    </source>
</evidence>
<evidence type="ECO:0000259" key="13">
    <source>
        <dbReference type="Pfam" id="PF04452"/>
    </source>
</evidence>
<evidence type="ECO:0000256" key="8">
    <source>
        <dbReference type="ARBA" id="ARBA00022679"/>
    </source>
</evidence>
<evidence type="ECO:0000259" key="14">
    <source>
        <dbReference type="Pfam" id="PF20260"/>
    </source>
</evidence>
<dbReference type="RefSeq" id="WP_186864150.1">
    <property type="nucleotide sequence ID" value="NZ_JACOGC010000009.1"/>
</dbReference>
<dbReference type="EC" id="2.1.1.193" evidence="3 12"/>
<comment type="caution">
    <text evidence="15">The sequence shown here is derived from an EMBL/GenBank/DDBJ whole genome shotgun (WGS) entry which is preliminary data.</text>
</comment>
<evidence type="ECO:0000313" key="16">
    <source>
        <dbReference type="Proteomes" id="UP000613113"/>
    </source>
</evidence>
<dbReference type="PIRSF" id="PIRSF015601">
    <property type="entry name" value="MTase_slr0722"/>
    <property type="match status" value="1"/>
</dbReference>
<dbReference type="InterPro" id="IPR046886">
    <property type="entry name" value="RsmE_MTase_dom"/>
</dbReference>
<evidence type="ECO:0000256" key="9">
    <source>
        <dbReference type="ARBA" id="ARBA00022691"/>
    </source>
</evidence>
<accession>A0ABR6YRS1</accession>
<dbReference type="GO" id="GO:0032259">
    <property type="term" value="P:methylation"/>
    <property type="evidence" value="ECO:0007669"/>
    <property type="project" value="UniProtKB-KW"/>
</dbReference>
<protein>
    <recommendedName>
        <fullName evidence="4 12">Ribosomal RNA small subunit methyltransferase E</fullName>
        <ecNumber evidence="3 12">2.1.1.193</ecNumber>
    </recommendedName>
</protein>
<evidence type="ECO:0000256" key="7">
    <source>
        <dbReference type="ARBA" id="ARBA00022603"/>
    </source>
</evidence>
<evidence type="ECO:0000256" key="3">
    <source>
        <dbReference type="ARBA" id="ARBA00012328"/>
    </source>
</evidence>
<gene>
    <name evidence="15" type="ORF">H8K27_15870</name>
</gene>
<evidence type="ECO:0000256" key="1">
    <source>
        <dbReference type="ARBA" id="ARBA00004496"/>
    </source>
</evidence>
<dbReference type="InterPro" id="IPR015947">
    <property type="entry name" value="PUA-like_sf"/>
</dbReference>
<dbReference type="InterPro" id="IPR006700">
    <property type="entry name" value="RsmE"/>
</dbReference>
<feature type="domain" description="Ribosomal RNA small subunit methyltransferase E PUA-like" evidence="14">
    <location>
        <begin position="18"/>
        <end position="63"/>
    </location>
</feature>
<keyword evidence="6 12" id="KW-0698">rRNA processing</keyword>
<dbReference type="Gene3D" id="3.40.1280.10">
    <property type="match status" value="1"/>
</dbReference>
<dbReference type="GO" id="GO:0008168">
    <property type="term" value="F:methyltransferase activity"/>
    <property type="evidence" value="ECO:0007669"/>
    <property type="project" value="UniProtKB-KW"/>
</dbReference>
<evidence type="ECO:0000256" key="11">
    <source>
        <dbReference type="ARBA" id="ARBA00047944"/>
    </source>
</evidence>
<dbReference type="EMBL" id="JACOGC010000009">
    <property type="protein sequence ID" value="MBC3886605.1"/>
    <property type="molecule type" value="Genomic_DNA"/>
</dbReference>
<comment type="catalytic activity">
    <reaction evidence="11 12">
        <text>uridine(1498) in 16S rRNA + S-adenosyl-L-methionine = N(3)-methyluridine(1498) in 16S rRNA + S-adenosyl-L-homocysteine + H(+)</text>
        <dbReference type="Rhea" id="RHEA:42920"/>
        <dbReference type="Rhea" id="RHEA-COMP:10283"/>
        <dbReference type="Rhea" id="RHEA-COMP:10284"/>
        <dbReference type="ChEBI" id="CHEBI:15378"/>
        <dbReference type="ChEBI" id="CHEBI:57856"/>
        <dbReference type="ChEBI" id="CHEBI:59789"/>
        <dbReference type="ChEBI" id="CHEBI:65315"/>
        <dbReference type="ChEBI" id="CHEBI:74502"/>
        <dbReference type="EC" id="2.1.1.193"/>
    </reaction>
</comment>
<feature type="domain" description="Ribosomal RNA small subunit methyltransferase E methyltransferase" evidence="13">
    <location>
        <begin position="72"/>
        <end position="234"/>
    </location>
</feature>
<proteinExistence type="inferred from homology"/>
<dbReference type="SUPFAM" id="SSF75217">
    <property type="entry name" value="alpha/beta knot"/>
    <property type="match status" value="1"/>
</dbReference>
<dbReference type="SUPFAM" id="SSF88697">
    <property type="entry name" value="PUA domain-like"/>
    <property type="match status" value="1"/>
</dbReference>
<comment type="similarity">
    <text evidence="2 12">Belongs to the RNA methyltransferase RsmE family.</text>
</comment>
<evidence type="ECO:0000256" key="4">
    <source>
        <dbReference type="ARBA" id="ARBA00013673"/>
    </source>
</evidence>
<evidence type="ECO:0000256" key="2">
    <source>
        <dbReference type="ARBA" id="ARBA00005528"/>
    </source>
</evidence>
<keyword evidence="16" id="KW-1185">Reference proteome</keyword>
<dbReference type="InterPro" id="IPR046887">
    <property type="entry name" value="RsmE_PUA-like"/>
</dbReference>
<comment type="subcellular location">
    <subcellularLocation>
        <location evidence="1 12">Cytoplasm</location>
    </subcellularLocation>
</comment>
<dbReference type="Pfam" id="PF20260">
    <property type="entry name" value="PUA_4"/>
    <property type="match status" value="1"/>
</dbReference>
<dbReference type="Gene3D" id="2.40.240.20">
    <property type="entry name" value="Hypothetical PUA domain-like, domain 1"/>
    <property type="match status" value="1"/>
</dbReference>
<evidence type="ECO:0000256" key="6">
    <source>
        <dbReference type="ARBA" id="ARBA00022552"/>
    </source>
</evidence>
<keyword evidence="7 12" id="KW-0489">Methyltransferase</keyword>
<dbReference type="CDD" id="cd18084">
    <property type="entry name" value="RsmE-like"/>
    <property type="match status" value="1"/>
</dbReference>
<dbReference type="PANTHER" id="PTHR30027">
    <property type="entry name" value="RIBOSOMAL RNA SMALL SUBUNIT METHYLTRANSFERASE E"/>
    <property type="match status" value="1"/>
</dbReference>
<sequence>MPRFFCQTPLSVGALVDLPADIAHHAQVLRLQPGDAIQLFNGEGGCYVASLTVIEKKRASAEVKVFLQEENELPFSLNLAQALPEGSKMDWIIEKAVELGVSSIQPVAAQRSVVKLNAERAEKKLVHWEGVIRSASEQCGRNRLAHLAAPVDIGKWLQQQDMHPRIMLSPRAEQSLAEWARHHPPQAISLLIGPEGGLTEQEENLAMQQGVLPLSMGPRILRTETAGLTAIAILSAAWGGM</sequence>